<gene>
    <name evidence="3" type="ORF">O181_083878</name>
</gene>
<proteinExistence type="predicted"/>
<organism evidence="3 4">
    <name type="scientific">Austropuccinia psidii MF-1</name>
    <dbReference type="NCBI Taxonomy" id="1389203"/>
    <lineage>
        <taxon>Eukaryota</taxon>
        <taxon>Fungi</taxon>
        <taxon>Dikarya</taxon>
        <taxon>Basidiomycota</taxon>
        <taxon>Pucciniomycotina</taxon>
        <taxon>Pucciniomycetes</taxon>
        <taxon>Pucciniales</taxon>
        <taxon>Sphaerophragmiaceae</taxon>
        <taxon>Austropuccinia</taxon>
    </lineage>
</organism>
<evidence type="ECO:0000313" key="4">
    <source>
        <dbReference type="Proteomes" id="UP000765509"/>
    </source>
</evidence>
<protein>
    <recommendedName>
        <fullName evidence="2">Integrase catalytic domain-containing protein</fullName>
    </recommendedName>
</protein>
<accession>A0A9Q3IK05</accession>
<dbReference type="Proteomes" id="UP000765509">
    <property type="component" value="Unassembled WGS sequence"/>
</dbReference>
<dbReference type="InterPro" id="IPR012337">
    <property type="entry name" value="RNaseH-like_sf"/>
</dbReference>
<dbReference type="EMBL" id="AVOT02048973">
    <property type="protein sequence ID" value="MBW0544163.1"/>
    <property type="molecule type" value="Genomic_DNA"/>
</dbReference>
<sequence length="210" mass="24498">MDAALLFWNNRISPCGVPKIIISNRDPKFTSEFWANLYEILGTKLAFSTAYQPQTDGLAERMIQTMEDIIRLFCAYDMEYKDHEGYTHNWVTRLPEVQLAYNTSQHSTKGKSPSLVEKGWNPLLPEDHLNQNLLTIHPTAKYFHDMWKRACDTAARCIAESKEYNKQRWDKSHMEPEFKEGDQVLVSTLNFNNLNGPKKMRDSFLGPYYH</sequence>
<dbReference type="PANTHER" id="PTHR37984:SF5">
    <property type="entry name" value="PROTEIN NYNRIN-LIKE"/>
    <property type="match status" value="1"/>
</dbReference>
<dbReference type="PANTHER" id="PTHR37984">
    <property type="entry name" value="PROTEIN CBG26694"/>
    <property type="match status" value="1"/>
</dbReference>
<feature type="domain" description="Integrase catalytic" evidence="2">
    <location>
        <begin position="1"/>
        <end position="121"/>
    </location>
</feature>
<reference evidence="3" key="1">
    <citation type="submission" date="2021-03" db="EMBL/GenBank/DDBJ databases">
        <title>Draft genome sequence of rust myrtle Austropuccinia psidii MF-1, a brazilian biotype.</title>
        <authorList>
            <person name="Quecine M.C."/>
            <person name="Pachon D.M.R."/>
            <person name="Bonatelli M.L."/>
            <person name="Correr F.H."/>
            <person name="Franceschini L.M."/>
            <person name="Leite T.F."/>
            <person name="Margarido G.R.A."/>
            <person name="Almeida C.A."/>
            <person name="Ferrarezi J.A."/>
            <person name="Labate C.A."/>
        </authorList>
    </citation>
    <scope>NUCLEOTIDE SEQUENCE</scope>
    <source>
        <strain evidence="3">MF-1</strain>
    </source>
</reference>
<dbReference type="SUPFAM" id="SSF53098">
    <property type="entry name" value="Ribonuclease H-like"/>
    <property type="match status" value="1"/>
</dbReference>
<dbReference type="AlphaFoldDB" id="A0A9Q3IK05"/>
<dbReference type="OrthoDB" id="8022549at2759"/>
<dbReference type="InterPro" id="IPR001584">
    <property type="entry name" value="Integrase_cat-core"/>
</dbReference>
<keyword evidence="4" id="KW-1185">Reference proteome</keyword>
<dbReference type="GO" id="GO:0005634">
    <property type="term" value="C:nucleus"/>
    <property type="evidence" value="ECO:0007669"/>
    <property type="project" value="UniProtKB-ARBA"/>
</dbReference>
<keyword evidence="1" id="KW-0694">RNA-binding</keyword>
<evidence type="ECO:0000259" key="2">
    <source>
        <dbReference type="PROSITE" id="PS50994"/>
    </source>
</evidence>
<dbReference type="GO" id="GO:0015074">
    <property type="term" value="P:DNA integration"/>
    <property type="evidence" value="ECO:0007669"/>
    <property type="project" value="InterPro"/>
</dbReference>
<dbReference type="InterPro" id="IPR036397">
    <property type="entry name" value="RNaseH_sf"/>
</dbReference>
<dbReference type="PROSITE" id="PS50994">
    <property type="entry name" value="INTEGRASE"/>
    <property type="match status" value="1"/>
</dbReference>
<comment type="caution">
    <text evidence="3">The sequence shown here is derived from an EMBL/GenBank/DDBJ whole genome shotgun (WGS) entry which is preliminary data.</text>
</comment>
<dbReference type="InterPro" id="IPR050951">
    <property type="entry name" value="Retrovirus_Pol_polyprotein"/>
</dbReference>
<dbReference type="Gene3D" id="3.30.420.10">
    <property type="entry name" value="Ribonuclease H-like superfamily/Ribonuclease H"/>
    <property type="match status" value="1"/>
</dbReference>
<name>A0A9Q3IK05_9BASI</name>
<evidence type="ECO:0000256" key="1">
    <source>
        <dbReference type="ARBA" id="ARBA00022884"/>
    </source>
</evidence>
<dbReference type="GO" id="GO:0003723">
    <property type="term" value="F:RNA binding"/>
    <property type="evidence" value="ECO:0007669"/>
    <property type="project" value="UniProtKB-KW"/>
</dbReference>
<evidence type="ECO:0000313" key="3">
    <source>
        <dbReference type="EMBL" id="MBW0544163.1"/>
    </source>
</evidence>